<dbReference type="RefSeq" id="WP_154731848.1">
    <property type="nucleotide sequence ID" value="NZ_JABBXO010000024.1"/>
</dbReference>
<sequence length="209" mass="24075">MLNRKSATITIFVLIVSVFALSIGLNIKQELTVKTANSKIAALEKKNDILKRETKDQKSRISKLEDENNKMIETQIVNKDGDIYKEFTNIATKYFKSRFNYDPKTYKESKENVRDLISEELYKKFSENQLTYGDSNNVSSRLDNLDIYSGSLINQKTITGLLIVDYESKLGETDWFKNSEIYTVQYDIHAKKLTKIQSLGSVLRGDMIE</sequence>
<feature type="coiled-coil region" evidence="1">
    <location>
        <begin position="26"/>
        <end position="74"/>
    </location>
</feature>
<protein>
    <submittedName>
        <fullName evidence="2">Uncharacterized protein</fullName>
    </submittedName>
</protein>
<evidence type="ECO:0000313" key="2">
    <source>
        <dbReference type="EMBL" id="MTD36583.1"/>
    </source>
</evidence>
<name>A0A6A8NK22_ENTFC</name>
<gene>
    <name evidence="2" type="ORF">GKZ95_12060</name>
</gene>
<organism evidence="2">
    <name type="scientific">Enterococcus faecium</name>
    <name type="common">Streptococcus faecium</name>
    <dbReference type="NCBI Taxonomy" id="1352"/>
    <lineage>
        <taxon>Bacteria</taxon>
        <taxon>Bacillati</taxon>
        <taxon>Bacillota</taxon>
        <taxon>Bacilli</taxon>
        <taxon>Lactobacillales</taxon>
        <taxon>Enterococcaceae</taxon>
        <taxon>Enterococcus</taxon>
    </lineage>
</organism>
<reference evidence="2" key="1">
    <citation type="submission" date="2019-10" db="EMBL/GenBank/DDBJ databases">
        <title>Identification of the same linezolid-resistant Tn6246::fexB-poxtA-carrying Enterococcus faecium strain colonizing a hospitalized patient and bovines in different continents.</title>
        <authorList>
            <person name="Tedim A.P."/>
            <person name="Freitas A.R."/>
            <person name="Novais C."/>
            <person name="Duarte B."/>
            <person name="Elghaieb H."/>
            <person name="Abbassi M.S."/>
            <person name="Peixe L."/>
        </authorList>
    </citation>
    <scope>NUCLEOTIDE SEQUENCE</scope>
    <source>
        <strain evidence="2">2FEZ</strain>
    </source>
</reference>
<evidence type="ECO:0000256" key="1">
    <source>
        <dbReference type="SAM" id="Coils"/>
    </source>
</evidence>
<proteinExistence type="predicted"/>
<accession>A0A6A8NK22</accession>
<keyword evidence="1" id="KW-0175">Coiled coil</keyword>
<comment type="caution">
    <text evidence="2">The sequence shown here is derived from an EMBL/GenBank/DDBJ whole genome shotgun (WGS) entry which is preliminary data.</text>
</comment>
<dbReference type="AlphaFoldDB" id="A0A6A8NK22"/>
<dbReference type="EMBL" id="WLYP01000017">
    <property type="protein sequence ID" value="MTD36583.1"/>
    <property type="molecule type" value="Genomic_DNA"/>
</dbReference>